<dbReference type="GO" id="GO:0045454">
    <property type="term" value="P:cell redox homeostasis"/>
    <property type="evidence" value="ECO:0007669"/>
    <property type="project" value="TreeGrafter"/>
</dbReference>
<evidence type="ECO:0000313" key="2">
    <source>
        <dbReference type="EMBL" id="OHA89905.1"/>
    </source>
</evidence>
<dbReference type="InterPro" id="IPR002109">
    <property type="entry name" value="Glutaredoxin"/>
</dbReference>
<evidence type="ECO:0000313" key="3">
    <source>
        <dbReference type="Proteomes" id="UP000178538"/>
    </source>
</evidence>
<accession>A0A1G2SY37</accession>
<dbReference type="Gene3D" id="3.40.30.10">
    <property type="entry name" value="Glutaredoxin"/>
    <property type="match status" value="1"/>
</dbReference>
<gene>
    <name evidence="2" type="ORF">A2832_02100</name>
</gene>
<comment type="caution">
    <text evidence="2">The sequence shown here is derived from an EMBL/GenBank/DDBJ whole genome shotgun (WGS) entry which is preliminary data.</text>
</comment>
<name>A0A1G2SY37_9BACT</name>
<dbReference type="EMBL" id="MHVG01000023">
    <property type="protein sequence ID" value="OHA89905.1"/>
    <property type="molecule type" value="Genomic_DNA"/>
</dbReference>
<dbReference type="CDD" id="cd02976">
    <property type="entry name" value="NrdH"/>
    <property type="match status" value="1"/>
</dbReference>
<organism evidence="2 3">
    <name type="scientific">Candidatus Zambryskibacteria bacterium RIFCSPHIGHO2_01_FULL_44_22b</name>
    <dbReference type="NCBI Taxonomy" id="1802737"/>
    <lineage>
        <taxon>Bacteria</taxon>
        <taxon>Candidatus Zambryskiibacteriota</taxon>
    </lineage>
</organism>
<proteinExistence type="predicted"/>
<reference evidence="2 3" key="1">
    <citation type="journal article" date="2016" name="Nat. Commun.">
        <title>Thousands of microbial genomes shed light on interconnected biogeochemical processes in an aquifer system.</title>
        <authorList>
            <person name="Anantharaman K."/>
            <person name="Brown C.T."/>
            <person name="Hug L.A."/>
            <person name="Sharon I."/>
            <person name="Castelle C.J."/>
            <person name="Probst A.J."/>
            <person name="Thomas B.C."/>
            <person name="Singh A."/>
            <person name="Wilkins M.J."/>
            <person name="Karaoz U."/>
            <person name="Brodie E.L."/>
            <person name="Williams K.H."/>
            <person name="Hubbard S.S."/>
            <person name="Banfield J.F."/>
        </authorList>
    </citation>
    <scope>NUCLEOTIDE SEQUENCE [LARGE SCALE GENOMIC DNA]</scope>
</reference>
<protein>
    <submittedName>
        <fullName evidence="2">NrdH-redoxin</fullName>
    </submittedName>
</protein>
<sequence>MNKKVEIYSTASCHFCHMAKEFFKANNIPFADYNVGADMKKRREMVDKSGQMGVPVIVIDDQNIIVGFDQQRLADTLGVSM</sequence>
<dbReference type="STRING" id="1802737.A2832_02100"/>
<dbReference type="AlphaFoldDB" id="A0A1G2SY37"/>
<dbReference type="SUPFAM" id="SSF52833">
    <property type="entry name" value="Thioredoxin-like"/>
    <property type="match status" value="1"/>
</dbReference>
<dbReference type="InterPro" id="IPR051548">
    <property type="entry name" value="Grx-like_ET"/>
</dbReference>
<dbReference type="PROSITE" id="PS51354">
    <property type="entry name" value="GLUTAREDOXIN_2"/>
    <property type="match status" value="1"/>
</dbReference>
<dbReference type="PANTHER" id="PTHR34386">
    <property type="entry name" value="GLUTAREDOXIN"/>
    <property type="match status" value="1"/>
</dbReference>
<dbReference type="GO" id="GO:0009055">
    <property type="term" value="F:electron transfer activity"/>
    <property type="evidence" value="ECO:0007669"/>
    <property type="project" value="TreeGrafter"/>
</dbReference>
<dbReference type="InterPro" id="IPR036249">
    <property type="entry name" value="Thioredoxin-like_sf"/>
</dbReference>
<feature type="domain" description="Glutaredoxin" evidence="1">
    <location>
        <begin position="5"/>
        <end position="62"/>
    </location>
</feature>
<dbReference type="Proteomes" id="UP000178538">
    <property type="component" value="Unassembled WGS sequence"/>
</dbReference>
<dbReference type="Pfam" id="PF00462">
    <property type="entry name" value="Glutaredoxin"/>
    <property type="match status" value="1"/>
</dbReference>
<evidence type="ECO:0000259" key="1">
    <source>
        <dbReference type="Pfam" id="PF00462"/>
    </source>
</evidence>
<dbReference type="PANTHER" id="PTHR34386:SF1">
    <property type="entry name" value="GLUTAREDOXIN-LIKE PROTEIN NRDH"/>
    <property type="match status" value="1"/>
</dbReference>